<dbReference type="Proteomes" id="UP001597342">
    <property type="component" value="Unassembled WGS sequence"/>
</dbReference>
<dbReference type="InterPro" id="IPR021889">
    <property type="entry name" value="DUF3500"/>
</dbReference>
<keyword evidence="3" id="KW-1185">Reference proteome</keyword>
<accession>A0ABW4XRI7</accession>
<protein>
    <submittedName>
        <fullName evidence="2">DUF3500 domain-containing protein</fullName>
    </submittedName>
</protein>
<organism evidence="2 3">
    <name type="scientific">Flagellimonas iocasae</name>
    <dbReference type="NCBI Taxonomy" id="2055905"/>
    <lineage>
        <taxon>Bacteria</taxon>
        <taxon>Pseudomonadati</taxon>
        <taxon>Bacteroidota</taxon>
        <taxon>Flavobacteriia</taxon>
        <taxon>Flavobacteriales</taxon>
        <taxon>Flavobacteriaceae</taxon>
        <taxon>Flagellimonas</taxon>
    </lineage>
</organism>
<gene>
    <name evidence="2" type="ORF">ACFSJE_00335</name>
</gene>
<dbReference type="PANTHER" id="PTHR37489:SF1">
    <property type="entry name" value="DUF3500 DOMAIN-CONTAINING PROTEIN"/>
    <property type="match status" value="1"/>
</dbReference>
<feature type="signal peptide" evidence="1">
    <location>
        <begin position="1"/>
        <end position="21"/>
    </location>
</feature>
<evidence type="ECO:0000256" key="1">
    <source>
        <dbReference type="SAM" id="SignalP"/>
    </source>
</evidence>
<keyword evidence="1" id="KW-0732">Signal</keyword>
<reference evidence="3" key="1">
    <citation type="journal article" date="2019" name="Int. J. Syst. Evol. Microbiol.">
        <title>The Global Catalogue of Microorganisms (GCM) 10K type strain sequencing project: providing services to taxonomists for standard genome sequencing and annotation.</title>
        <authorList>
            <consortium name="The Broad Institute Genomics Platform"/>
            <consortium name="The Broad Institute Genome Sequencing Center for Infectious Disease"/>
            <person name="Wu L."/>
            <person name="Ma J."/>
        </authorList>
    </citation>
    <scope>NUCLEOTIDE SEQUENCE [LARGE SCALE GENOMIC DNA]</scope>
    <source>
        <strain evidence="3">JCM 3389</strain>
    </source>
</reference>
<dbReference type="EMBL" id="JBHUHU010000001">
    <property type="protein sequence ID" value="MFD2098197.1"/>
    <property type="molecule type" value="Genomic_DNA"/>
</dbReference>
<dbReference type="RefSeq" id="WP_379828939.1">
    <property type="nucleotide sequence ID" value="NZ_JBHUHU010000001.1"/>
</dbReference>
<dbReference type="PANTHER" id="PTHR37489">
    <property type="entry name" value="DUF3500 DOMAIN-CONTAINING PROTEIN"/>
    <property type="match status" value="1"/>
</dbReference>
<comment type="caution">
    <text evidence="2">The sequence shown here is derived from an EMBL/GenBank/DDBJ whole genome shotgun (WGS) entry which is preliminary data.</text>
</comment>
<proteinExistence type="predicted"/>
<evidence type="ECO:0000313" key="3">
    <source>
        <dbReference type="Proteomes" id="UP001597342"/>
    </source>
</evidence>
<evidence type="ECO:0000313" key="2">
    <source>
        <dbReference type="EMBL" id="MFD2098197.1"/>
    </source>
</evidence>
<name>A0ABW4XRI7_9FLAO</name>
<feature type="chain" id="PRO_5047069781" evidence="1">
    <location>
        <begin position="22"/>
        <end position="333"/>
    </location>
</feature>
<dbReference type="Pfam" id="PF12006">
    <property type="entry name" value="DUF3500"/>
    <property type="match status" value="1"/>
</dbReference>
<sequence length="333" mass="38150">MKTNNPLLYALLFLFSFQLHATDPVLDFLNSLNDAQLSKTRLQFDDVSRETWHYFPATMWPRTGIQLGELNEKQKELFQKMLQYHLSQAGYNKTMDIMSLENVLAEQTGDTFMRDKNKYHISVYGDPEKDKVWSWTFEGHHILLSFTVVGDKISYTPRFFGANPAIVQSGPRKGEHTLAMEENLGLDLINSLTPEQKAKAIFNEEAPFDIFTKNSVSVSAESPEGIPVPQLDKPQQEALLKLIHEYIAAVPDDIAKARMAKLESEELQNMYFAWAGATSLGKPHYYCIQGKTFLIEFDNSQNNANHIHSVWRDFDGDFGRDLIQEHYASHHNN</sequence>